<dbReference type="PANTHER" id="PTHR47959:SF13">
    <property type="entry name" value="ATP-DEPENDENT RNA HELICASE RHLE"/>
    <property type="match status" value="1"/>
</dbReference>
<dbReference type="PROSITE" id="PS51195">
    <property type="entry name" value="Q_MOTIF"/>
    <property type="match status" value="1"/>
</dbReference>
<dbReference type="GO" id="GO:0005829">
    <property type="term" value="C:cytosol"/>
    <property type="evidence" value="ECO:0007669"/>
    <property type="project" value="TreeGrafter"/>
</dbReference>
<dbReference type="PROSITE" id="PS51192">
    <property type="entry name" value="HELICASE_ATP_BIND_1"/>
    <property type="match status" value="1"/>
</dbReference>
<dbReference type="CDD" id="cd00268">
    <property type="entry name" value="DEADc"/>
    <property type="match status" value="1"/>
</dbReference>
<dbReference type="GO" id="GO:0003724">
    <property type="term" value="F:RNA helicase activity"/>
    <property type="evidence" value="ECO:0007669"/>
    <property type="project" value="InterPro"/>
</dbReference>
<dbReference type="Gramene" id="RZC75626">
    <property type="protein sequence ID" value="RZC75626"/>
    <property type="gene ID" value="C5167_051108"/>
</dbReference>
<evidence type="ECO:0000259" key="9">
    <source>
        <dbReference type="PROSITE" id="PS51195"/>
    </source>
</evidence>
<dbReference type="Proteomes" id="UP000316621">
    <property type="component" value="Chromosome 8"/>
</dbReference>
<dbReference type="InterPro" id="IPR014014">
    <property type="entry name" value="RNA_helicase_DEAD_Q_motif"/>
</dbReference>
<dbReference type="Gene3D" id="3.40.50.300">
    <property type="entry name" value="P-loop containing nucleotide triphosphate hydrolases"/>
    <property type="match status" value="1"/>
</dbReference>
<evidence type="ECO:0000256" key="4">
    <source>
        <dbReference type="ARBA" id="ARBA00022806"/>
    </source>
</evidence>
<keyword evidence="3" id="KW-0378">Hydrolase</keyword>
<dbReference type="STRING" id="3469.A0A4Y7KS01"/>
<keyword evidence="4" id="KW-0347">Helicase</keyword>
<feature type="region of interest" description="Disordered" evidence="7">
    <location>
        <begin position="248"/>
        <end position="274"/>
    </location>
</feature>
<name>A0A4Y7KS01_PAPSO</name>
<feature type="domain" description="DEAD-box RNA helicase Q" evidence="9">
    <location>
        <begin position="36"/>
        <end position="64"/>
    </location>
</feature>
<evidence type="ECO:0000256" key="3">
    <source>
        <dbReference type="ARBA" id="ARBA00022801"/>
    </source>
</evidence>
<keyword evidence="11" id="KW-1185">Reference proteome</keyword>
<reference evidence="10 11" key="1">
    <citation type="journal article" date="2018" name="Science">
        <title>The opium poppy genome and morphinan production.</title>
        <authorList>
            <person name="Guo L."/>
            <person name="Winzer T."/>
            <person name="Yang X."/>
            <person name="Li Y."/>
            <person name="Ning Z."/>
            <person name="He Z."/>
            <person name="Teodor R."/>
            <person name="Lu Y."/>
            <person name="Bowser T.A."/>
            <person name="Graham I.A."/>
            <person name="Ye K."/>
        </authorList>
    </citation>
    <scope>NUCLEOTIDE SEQUENCE [LARGE SCALE GENOMIC DNA]</scope>
    <source>
        <strain evidence="11">cv. HN1</strain>
        <tissue evidence="10">Leaves</tissue>
    </source>
</reference>
<dbReference type="InterPro" id="IPR027417">
    <property type="entry name" value="P-loop_NTPase"/>
</dbReference>
<dbReference type="EMBL" id="CM010722">
    <property type="protein sequence ID" value="RZC75626.1"/>
    <property type="molecule type" value="Genomic_DNA"/>
</dbReference>
<dbReference type="GO" id="GO:0016787">
    <property type="term" value="F:hydrolase activity"/>
    <property type="evidence" value="ECO:0007669"/>
    <property type="project" value="UniProtKB-KW"/>
</dbReference>
<dbReference type="InterPro" id="IPR014001">
    <property type="entry name" value="Helicase_ATP-bd"/>
</dbReference>
<feature type="compositionally biased region" description="Basic and acidic residues" evidence="7">
    <location>
        <begin position="263"/>
        <end position="274"/>
    </location>
</feature>
<gene>
    <name evidence="10" type="ORF">C5167_051108</name>
</gene>
<evidence type="ECO:0000256" key="7">
    <source>
        <dbReference type="SAM" id="MobiDB-lite"/>
    </source>
</evidence>
<dbReference type="PROSITE" id="PS00039">
    <property type="entry name" value="DEAD_ATP_HELICASE"/>
    <property type="match status" value="1"/>
</dbReference>
<sequence length="274" mass="30300">MHLIYYVLLQTEEVRLRLNVDVTAAPDSAPIPAPIESFTDMCLHESIMKDIEFHKYSRPTSIQAQAIPVALNGRDLLGCAETGSGKTAAFVIPMIQHCLARSSVRRGDGPLVLVLAPTREHAQQIEKEVKAFSRSLESFRTALVVGRTNMAEQRSELRAGVNIVVATPGRLIDHLQQGNTCVSRISFVVLDEADKMLDMGFEPQIREVMRNISTKHQMLIFSATTPVEIDALAQKYLTDPVQVMVGKASSPTTNVPQMLQKAPESEKVNTEDSY</sequence>
<dbReference type="SMART" id="SM00487">
    <property type="entry name" value="DEXDc"/>
    <property type="match status" value="1"/>
</dbReference>
<dbReference type="InterPro" id="IPR000629">
    <property type="entry name" value="RNA-helicase_DEAD-box_CS"/>
</dbReference>
<evidence type="ECO:0008006" key="12">
    <source>
        <dbReference type="Google" id="ProtNLM"/>
    </source>
</evidence>
<dbReference type="AlphaFoldDB" id="A0A4Y7KS01"/>
<dbReference type="InterPro" id="IPR011545">
    <property type="entry name" value="DEAD/DEAH_box_helicase_dom"/>
</dbReference>
<comment type="similarity">
    <text evidence="1">Belongs to the DEAD box helicase family. DDX21/DDX50 subfamily.</text>
</comment>
<dbReference type="InterPro" id="IPR050079">
    <property type="entry name" value="DEAD_box_RNA_helicase"/>
</dbReference>
<evidence type="ECO:0000259" key="8">
    <source>
        <dbReference type="PROSITE" id="PS51192"/>
    </source>
</evidence>
<feature type="domain" description="Helicase ATP-binding" evidence="8">
    <location>
        <begin position="67"/>
        <end position="243"/>
    </location>
</feature>
<keyword evidence="5" id="KW-0067">ATP-binding</keyword>
<organism evidence="10 11">
    <name type="scientific">Papaver somniferum</name>
    <name type="common">Opium poppy</name>
    <dbReference type="NCBI Taxonomy" id="3469"/>
    <lineage>
        <taxon>Eukaryota</taxon>
        <taxon>Viridiplantae</taxon>
        <taxon>Streptophyta</taxon>
        <taxon>Embryophyta</taxon>
        <taxon>Tracheophyta</taxon>
        <taxon>Spermatophyta</taxon>
        <taxon>Magnoliopsida</taxon>
        <taxon>Ranunculales</taxon>
        <taxon>Papaveraceae</taxon>
        <taxon>Papaveroideae</taxon>
        <taxon>Papaver</taxon>
    </lineage>
</organism>
<evidence type="ECO:0000313" key="10">
    <source>
        <dbReference type="EMBL" id="RZC75626.1"/>
    </source>
</evidence>
<evidence type="ECO:0000256" key="5">
    <source>
        <dbReference type="ARBA" id="ARBA00022840"/>
    </source>
</evidence>
<protein>
    <recommendedName>
        <fullName evidence="12">Helicase ATP-binding domain-containing protein</fullName>
    </recommendedName>
</protein>
<dbReference type="SUPFAM" id="SSF52540">
    <property type="entry name" value="P-loop containing nucleoside triphosphate hydrolases"/>
    <property type="match status" value="1"/>
</dbReference>
<dbReference type="PANTHER" id="PTHR47959">
    <property type="entry name" value="ATP-DEPENDENT RNA HELICASE RHLE-RELATED"/>
    <property type="match status" value="1"/>
</dbReference>
<dbReference type="GO" id="GO:0003676">
    <property type="term" value="F:nucleic acid binding"/>
    <property type="evidence" value="ECO:0007669"/>
    <property type="project" value="InterPro"/>
</dbReference>
<evidence type="ECO:0000256" key="6">
    <source>
        <dbReference type="PROSITE-ProRule" id="PRU00552"/>
    </source>
</evidence>
<dbReference type="InterPro" id="IPR044742">
    <property type="entry name" value="DEAD/DEAH_RhlB"/>
</dbReference>
<dbReference type="Pfam" id="PF00270">
    <property type="entry name" value="DEAD"/>
    <property type="match status" value="1"/>
</dbReference>
<evidence type="ECO:0000313" key="11">
    <source>
        <dbReference type="Proteomes" id="UP000316621"/>
    </source>
</evidence>
<feature type="short sequence motif" description="Q motif" evidence="6">
    <location>
        <begin position="36"/>
        <end position="64"/>
    </location>
</feature>
<evidence type="ECO:0000256" key="2">
    <source>
        <dbReference type="ARBA" id="ARBA00022741"/>
    </source>
</evidence>
<dbReference type="GO" id="GO:0005524">
    <property type="term" value="F:ATP binding"/>
    <property type="evidence" value="ECO:0007669"/>
    <property type="project" value="UniProtKB-KW"/>
</dbReference>
<evidence type="ECO:0000256" key="1">
    <source>
        <dbReference type="ARBA" id="ARBA00006517"/>
    </source>
</evidence>
<proteinExistence type="inferred from homology"/>
<keyword evidence="2" id="KW-0547">Nucleotide-binding</keyword>
<accession>A0A4Y7KS01</accession>
<dbReference type="OMA" id="ISSCAYG"/>